<evidence type="ECO:0000313" key="2">
    <source>
        <dbReference type="EMBL" id="RVE57423.1"/>
    </source>
</evidence>
<evidence type="ECO:0000256" key="1">
    <source>
        <dbReference type="SAM" id="MobiDB-lite"/>
    </source>
</evidence>
<dbReference type="Proteomes" id="UP000283210">
    <property type="component" value="Chromosome 22"/>
</dbReference>
<dbReference type="EMBL" id="CM012458">
    <property type="protein sequence ID" value="RVE57423.1"/>
    <property type="molecule type" value="Genomic_DNA"/>
</dbReference>
<gene>
    <name evidence="2" type="ORF">OJAV_G00216200</name>
</gene>
<dbReference type="AlphaFoldDB" id="A0A3S2PPL8"/>
<sequence length="168" mass="19232">MACRKRRQPSFPAHIDRHALNNVDQLTVKYMEMCKVGSSTDSDSEIRPRWPETSSVVCPRGAAEPETSQQTHTKPSRSCVCYSLLLDPYDGSSEDSESNIDVSSRKTRQRRNGGAGFSLSSQRRRFALNQREMLRNEMRDGSDVQMKYHTDSDLWDSHSQHGYRMSAR</sequence>
<reference evidence="2 3" key="1">
    <citation type="submission" date="2018-11" db="EMBL/GenBank/DDBJ databases">
        <authorList>
            <person name="Lopez-Roques C."/>
            <person name="Donnadieu C."/>
            <person name="Bouchez O."/>
            <person name="Klopp C."/>
            <person name="Cabau C."/>
            <person name="Zahm M."/>
        </authorList>
    </citation>
    <scope>NUCLEOTIDE SEQUENCE [LARGE SCALE GENOMIC DNA]</scope>
    <source>
        <strain evidence="2">RS831</strain>
        <tissue evidence="2">Whole body</tissue>
    </source>
</reference>
<name>A0A3S2PPL8_ORYJA</name>
<protein>
    <submittedName>
        <fullName evidence="2">Uncharacterized protein</fullName>
    </submittedName>
</protein>
<proteinExistence type="predicted"/>
<feature type="region of interest" description="Disordered" evidence="1">
    <location>
        <begin position="89"/>
        <end position="118"/>
    </location>
</feature>
<dbReference type="OrthoDB" id="8960401at2759"/>
<evidence type="ECO:0000313" key="3">
    <source>
        <dbReference type="Proteomes" id="UP000283210"/>
    </source>
</evidence>
<keyword evidence="3" id="KW-1185">Reference proteome</keyword>
<accession>A0A3S2PPL8</accession>
<feature type="region of interest" description="Disordered" evidence="1">
    <location>
        <begin position="38"/>
        <end position="76"/>
    </location>
</feature>
<reference evidence="2 3" key="2">
    <citation type="submission" date="2019-01" db="EMBL/GenBank/DDBJ databases">
        <title>A chromosome length genome reference of the Java medaka (oryzias javanicus).</title>
        <authorList>
            <person name="Herpin A."/>
            <person name="Takehana Y."/>
            <person name="Naruse K."/>
            <person name="Ansai S."/>
            <person name="Kawaguchi M."/>
        </authorList>
    </citation>
    <scope>NUCLEOTIDE SEQUENCE [LARGE SCALE GENOMIC DNA]</scope>
    <source>
        <strain evidence="2">RS831</strain>
        <tissue evidence="2">Whole body</tissue>
    </source>
</reference>
<organism evidence="2 3">
    <name type="scientific">Oryzias javanicus</name>
    <name type="common">Javanese ricefish</name>
    <name type="synonym">Aplocheilus javanicus</name>
    <dbReference type="NCBI Taxonomy" id="123683"/>
    <lineage>
        <taxon>Eukaryota</taxon>
        <taxon>Metazoa</taxon>
        <taxon>Chordata</taxon>
        <taxon>Craniata</taxon>
        <taxon>Vertebrata</taxon>
        <taxon>Euteleostomi</taxon>
        <taxon>Actinopterygii</taxon>
        <taxon>Neopterygii</taxon>
        <taxon>Teleostei</taxon>
        <taxon>Neoteleostei</taxon>
        <taxon>Acanthomorphata</taxon>
        <taxon>Ovalentaria</taxon>
        <taxon>Atherinomorphae</taxon>
        <taxon>Beloniformes</taxon>
        <taxon>Adrianichthyidae</taxon>
        <taxon>Oryziinae</taxon>
        <taxon>Oryzias</taxon>
    </lineage>
</organism>